<dbReference type="PANTHER" id="PTHR42812:SF12">
    <property type="entry name" value="BETA-XYLOSIDASE-RELATED"/>
    <property type="match status" value="1"/>
</dbReference>
<feature type="active site" description="Proton donor" evidence="4">
    <location>
        <position position="183"/>
    </location>
</feature>
<feature type="domain" description="Beta-xylosidase C-terminal Concanavalin A-like" evidence="7">
    <location>
        <begin position="320"/>
        <end position="513"/>
    </location>
</feature>
<dbReference type="RefSeq" id="WP_120975214.1">
    <property type="nucleotide sequence ID" value="NZ_RBZM01000003.1"/>
</dbReference>
<dbReference type="Gene3D" id="2.60.120.200">
    <property type="match status" value="1"/>
</dbReference>
<evidence type="ECO:0000256" key="6">
    <source>
        <dbReference type="RuleBase" id="RU361187"/>
    </source>
</evidence>
<evidence type="ECO:0000256" key="3">
    <source>
        <dbReference type="ARBA" id="ARBA00023295"/>
    </source>
</evidence>
<reference evidence="8 9" key="1">
    <citation type="submission" date="2018-10" db="EMBL/GenBank/DDBJ databases">
        <title>Cohnella sp. M2MS4P-1, whole genome shotgun sequence.</title>
        <authorList>
            <person name="Tuo L."/>
        </authorList>
    </citation>
    <scope>NUCLEOTIDE SEQUENCE [LARGE SCALE GENOMIC DNA]</scope>
    <source>
        <strain evidence="8 9">M2MS4P-1</strain>
    </source>
</reference>
<dbReference type="CDD" id="cd18617">
    <property type="entry name" value="GH43_XynB-like"/>
    <property type="match status" value="1"/>
</dbReference>
<dbReference type="AlphaFoldDB" id="A0A494Y0G2"/>
<dbReference type="InterPro" id="IPR051795">
    <property type="entry name" value="Glycosyl_Hydrlase_43"/>
</dbReference>
<dbReference type="InterPro" id="IPR041542">
    <property type="entry name" value="GH43_C2"/>
</dbReference>
<evidence type="ECO:0000256" key="4">
    <source>
        <dbReference type="PIRSR" id="PIRSR606710-1"/>
    </source>
</evidence>
<sequence>MAVIHFSNPILSGFHPDPSICRVGSDYYLANSSFGYFPGVPIFHSQDLVNWTQIGHCLTRESQLPLKANHQLANSVSFAGIYAPTIRYHDGRFYLITTNVSSFRNFVVWAENAEGPWSEPVDLEWGGIDPSLLFDEGKVYITGTSDFGGEPEGIYQAEIDLGTGKLVTERRLIWKGTGGRFPEGPHLYRIQDKYYLVIAEGGTEYGHMVTVARSSSPYGPFESCPHNPVLTHRSHPSPIQATGHADWVQAHDGSWWVVFLGIRPAARRNLHHLGRETFLAPIHWSEEGWPIFGINGRVELEMEAPVFCLEPQKDDVSSRRDDFDSEALSHSWNSLWNPREGTRSLQARAGWLALYGTEATLDDLEAPTFVGRRQQHFECRISALMEFDPSEEGEEAGLTAFMNESAHYEIAVTRKNGVRTIFFRRRIGSLWKVEREEELPAGAVVLGIAADADGYQFTYANPEREEVALGKGESAYLSSEIAGGFTGIYIGMYATGNGKPCRTPAFFDYFDYQSLISGTCKR</sequence>
<dbReference type="Gene3D" id="2.115.10.20">
    <property type="entry name" value="Glycosyl hydrolase domain, family 43"/>
    <property type="match status" value="1"/>
</dbReference>
<feature type="site" description="Important for catalytic activity, responsible for pKa modulation of the active site Glu and correct orientation of both the proton donor and substrate" evidence="5">
    <location>
        <position position="129"/>
    </location>
</feature>
<comment type="similarity">
    <text evidence="1 6">Belongs to the glycosyl hydrolase 43 family.</text>
</comment>
<keyword evidence="9" id="KW-1185">Reference proteome</keyword>
<dbReference type="PANTHER" id="PTHR42812">
    <property type="entry name" value="BETA-XYLOSIDASE"/>
    <property type="match status" value="1"/>
</dbReference>
<dbReference type="GO" id="GO:0005975">
    <property type="term" value="P:carbohydrate metabolic process"/>
    <property type="evidence" value="ECO:0007669"/>
    <property type="project" value="InterPro"/>
</dbReference>
<accession>A0A494Y0G2</accession>
<evidence type="ECO:0000256" key="2">
    <source>
        <dbReference type="ARBA" id="ARBA00022801"/>
    </source>
</evidence>
<dbReference type="SUPFAM" id="SSF49899">
    <property type="entry name" value="Concanavalin A-like lectins/glucanases"/>
    <property type="match status" value="1"/>
</dbReference>
<dbReference type="SUPFAM" id="SSF75005">
    <property type="entry name" value="Arabinanase/levansucrase/invertase"/>
    <property type="match status" value="1"/>
</dbReference>
<dbReference type="Pfam" id="PF17851">
    <property type="entry name" value="GH43_C2"/>
    <property type="match status" value="1"/>
</dbReference>
<feature type="active site" description="Proton acceptor" evidence="4">
    <location>
        <position position="17"/>
    </location>
</feature>
<dbReference type="Pfam" id="PF04616">
    <property type="entry name" value="Glyco_hydro_43"/>
    <property type="match status" value="1"/>
</dbReference>
<evidence type="ECO:0000313" key="8">
    <source>
        <dbReference type="EMBL" id="RKP56247.1"/>
    </source>
</evidence>
<proteinExistence type="inferred from homology"/>
<protein>
    <submittedName>
        <fullName evidence="8">Glycoside hydrolase family 43 protein</fullName>
    </submittedName>
</protein>
<evidence type="ECO:0000256" key="5">
    <source>
        <dbReference type="PIRSR" id="PIRSR606710-2"/>
    </source>
</evidence>
<name>A0A494Y0G2_9BACL</name>
<evidence type="ECO:0000256" key="1">
    <source>
        <dbReference type="ARBA" id="ARBA00009865"/>
    </source>
</evidence>
<dbReference type="GO" id="GO:0004553">
    <property type="term" value="F:hydrolase activity, hydrolyzing O-glycosyl compounds"/>
    <property type="evidence" value="ECO:0007669"/>
    <property type="project" value="InterPro"/>
</dbReference>
<organism evidence="8 9">
    <name type="scientific">Cohnella endophytica</name>
    <dbReference type="NCBI Taxonomy" id="2419778"/>
    <lineage>
        <taxon>Bacteria</taxon>
        <taxon>Bacillati</taxon>
        <taxon>Bacillota</taxon>
        <taxon>Bacilli</taxon>
        <taxon>Bacillales</taxon>
        <taxon>Paenibacillaceae</taxon>
        <taxon>Cohnella</taxon>
    </lineage>
</organism>
<dbReference type="EMBL" id="RBZM01000003">
    <property type="protein sequence ID" value="RKP56247.1"/>
    <property type="molecule type" value="Genomic_DNA"/>
</dbReference>
<dbReference type="OrthoDB" id="9801455at2"/>
<dbReference type="InterPro" id="IPR023296">
    <property type="entry name" value="Glyco_hydro_beta-prop_sf"/>
</dbReference>
<evidence type="ECO:0000313" key="9">
    <source>
        <dbReference type="Proteomes" id="UP000282076"/>
    </source>
</evidence>
<evidence type="ECO:0000259" key="7">
    <source>
        <dbReference type="Pfam" id="PF17851"/>
    </source>
</evidence>
<dbReference type="Proteomes" id="UP000282076">
    <property type="component" value="Unassembled WGS sequence"/>
</dbReference>
<gene>
    <name evidence="8" type="ORF">D7Z26_06315</name>
</gene>
<dbReference type="InterPro" id="IPR006710">
    <property type="entry name" value="Glyco_hydro_43"/>
</dbReference>
<comment type="caution">
    <text evidence="8">The sequence shown here is derived from an EMBL/GenBank/DDBJ whole genome shotgun (WGS) entry which is preliminary data.</text>
</comment>
<dbReference type="InterPro" id="IPR013320">
    <property type="entry name" value="ConA-like_dom_sf"/>
</dbReference>
<keyword evidence="2 6" id="KW-0378">Hydrolase</keyword>
<keyword evidence="3 6" id="KW-0326">Glycosidase</keyword>